<dbReference type="InterPro" id="IPR007349">
    <property type="entry name" value="DUF418"/>
</dbReference>
<dbReference type="EMBL" id="AJYQ02000064">
    <property type="protein sequence ID" value="OEE36005.1"/>
    <property type="molecule type" value="Genomic_DNA"/>
</dbReference>
<sequence length="361" mass="40809">MKARNTGLDLSRAVAVFVMIFVNYKVAMEVEFGHPLMLSLSALFEGRAAALFVILAGIGITVATNKARIAKEGRSLKQARIRLVKRGMALIVLGLMFSLVWPADILHFYGAYFMLSALCFTLTNRQLASIGVFCIVLFPVLLMMFNYDEGWDWSSLTYVNFWSFDGFLKQLFFNGFHPVFPWFSFLLLGMYLGRLDLFDKTLRKKILLISLSLFIAVEVGFFMLREQLMGAGEYLTELEIQELLLLLSREMIPPMPQYIISSSASALIVLMACLQLADSGRNSIVVEWIAKTGRLALSLYIGHIVVGLGLLDILGLFDKQSLTVVFFSTLLFIDFSILFSVVWLKRFDTGPLEWLFRKVTS</sequence>
<name>A0A1E5BH42_9VIBR</name>
<evidence type="ECO:0000256" key="1">
    <source>
        <dbReference type="SAM" id="Phobius"/>
    </source>
</evidence>
<accession>A0A1E5BH42</accession>
<keyword evidence="1" id="KW-1133">Transmembrane helix</keyword>
<evidence type="ECO:0000313" key="4">
    <source>
        <dbReference type="EMBL" id="OEE36005.1"/>
    </source>
</evidence>
<dbReference type="Proteomes" id="UP000094741">
    <property type="component" value="Unassembled WGS sequence"/>
</dbReference>
<feature type="domain" description="DUF418" evidence="2">
    <location>
        <begin position="257"/>
        <end position="360"/>
    </location>
</feature>
<evidence type="ECO:0000259" key="3">
    <source>
        <dbReference type="Pfam" id="PF07786"/>
    </source>
</evidence>
<dbReference type="InterPro" id="IPR052529">
    <property type="entry name" value="Bact_Transport_Assoc"/>
</dbReference>
<organism evidence="4 5">
    <name type="scientific">Vibrio genomosp. F10 str. ZF-129</name>
    <dbReference type="NCBI Taxonomy" id="1187848"/>
    <lineage>
        <taxon>Bacteria</taxon>
        <taxon>Pseudomonadati</taxon>
        <taxon>Pseudomonadota</taxon>
        <taxon>Gammaproteobacteria</taxon>
        <taxon>Vibrionales</taxon>
        <taxon>Vibrionaceae</taxon>
        <taxon>Vibrio</taxon>
    </lineage>
</organism>
<feature type="transmembrane region" description="Helical" evidence="1">
    <location>
        <begin position="7"/>
        <end position="26"/>
    </location>
</feature>
<dbReference type="OrthoDB" id="9807744at2"/>
<dbReference type="eggNOG" id="COG2311">
    <property type="taxonomic scope" value="Bacteria"/>
</dbReference>
<gene>
    <name evidence="4" type="ORF">A1QO_19505</name>
</gene>
<dbReference type="Pfam" id="PF04235">
    <property type="entry name" value="DUF418"/>
    <property type="match status" value="1"/>
</dbReference>
<evidence type="ECO:0000259" key="2">
    <source>
        <dbReference type="Pfam" id="PF04235"/>
    </source>
</evidence>
<feature type="transmembrane region" description="Helical" evidence="1">
    <location>
        <begin position="205"/>
        <end position="224"/>
    </location>
</feature>
<feature type="transmembrane region" description="Helical" evidence="1">
    <location>
        <begin position="323"/>
        <end position="344"/>
    </location>
</feature>
<evidence type="ECO:0000313" key="5">
    <source>
        <dbReference type="Proteomes" id="UP000094741"/>
    </source>
</evidence>
<feature type="domain" description="Heparan-alpha-glucosaminide N-acetyltransferase catalytic" evidence="3">
    <location>
        <begin position="4"/>
        <end position="197"/>
    </location>
</feature>
<feature type="transmembrane region" description="Helical" evidence="1">
    <location>
        <begin position="46"/>
        <end position="63"/>
    </location>
</feature>
<feature type="transmembrane region" description="Helical" evidence="1">
    <location>
        <begin position="83"/>
        <end position="100"/>
    </location>
</feature>
<dbReference type="Pfam" id="PF07786">
    <property type="entry name" value="HGSNAT_cat"/>
    <property type="match status" value="1"/>
</dbReference>
<protein>
    <recommendedName>
        <fullName evidence="6">DUF418 domain-containing protein</fullName>
    </recommendedName>
</protein>
<dbReference type="PANTHER" id="PTHR30590">
    <property type="entry name" value="INNER MEMBRANE PROTEIN"/>
    <property type="match status" value="1"/>
</dbReference>
<keyword evidence="1" id="KW-0472">Membrane</keyword>
<dbReference type="STRING" id="1187848.A1QO_19505"/>
<feature type="transmembrane region" description="Helical" evidence="1">
    <location>
        <begin position="258"/>
        <end position="277"/>
    </location>
</feature>
<dbReference type="InterPro" id="IPR012429">
    <property type="entry name" value="HGSNAT_cat"/>
</dbReference>
<feature type="transmembrane region" description="Helical" evidence="1">
    <location>
        <begin position="106"/>
        <end position="123"/>
    </location>
</feature>
<feature type="transmembrane region" description="Helical" evidence="1">
    <location>
        <begin position="167"/>
        <end position="193"/>
    </location>
</feature>
<feature type="transmembrane region" description="Helical" evidence="1">
    <location>
        <begin position="297"/>
        <end position="317"/>
    </location>
</feature>
<keyword evidence="1" id="KW-0812">Transmembrane</keyword>
<dbReference type="RefSeq" id="WP_017035646.1">
    <property type="nucleotide sequence ID" value="NZ_AJYQ02000064.1"/>
</dbReference>
<dbReference type="AlphaFoldDB" id="A0A1E5BH42"/>
<proteinExistence type="predicted"/>
<comment type="caution">
    <text evidence="4">The sequence shown here is derived from an EMBL/GenBank/DDBJ whole genome shotgun (WGS) entry which is preliminary data.</text>
</comment>
<feature type="transmembrane region" description="Helical" evidence="1">
    <location>
        <begin position="130"/>
        <end position="147"/>
    </location>
</feature>
<evidence type="ECO:0008006" key="6">
    <source>
        <dbReference type="Google" id="ProtNLM"/>
    </source>
</evidence>
<dbReference type="PANTHER" id="PTHR30590:SF3">
    <property type="entry name" value="HYPOTHETICAL MEMBRANE SPANNING PROTEIN"/>
    <property type="match status" value="1"/>
</dbReference>
<reference evidence="4 5" key="1">
    <citation type="journal article" date="2012" name="Science">
        <title>Ecological populations of bacteria act as socially cohesive units of antibiotic production and resistance.</title>
        <authorList>
            <person name="Cordero O.X."/>
            <person name="Wildschutte H."/>
            <person name="Kirkup B."/>
            <person name="Proehl S."/>
            <person name="Ngo L."/>
            <person name="Hussain F."/>
            <person name="Le Roux F."/>
            <person name="Mincer T."/>
            <person name="Polz M.F."/>
        </authorList>
    </citation>
    <scope>NUCLEOTIDE SEQUENCE [LARGE SCALE GENOMIC DNA]</scope>
    <source>
        <strain evidence="4 5">ZF-129</strain>
    </source>
</reference>